<dbReference type="SUPFAM" id="SSF53448">
    <property type="entry name" value="Nucleotide-diphospho-sugar transferases"/>
    <property type="match status" value="1"/>
</dbReference>
<dbReference type="Proteomes" id="UP000094056">
    <property type="component" value="Unassembled WGS sequence"/>
</dbReference>
<sequence>MSIKQKISQKCAVIISTSPEQDSLLELSDISVRKAVNTNKGIFSHVLTLLIRVEKNEGILNYSMARNKGVILAVEKECSWVFFLDSGDIFVPNIFEIVSPYFSNYDAVWGQIYSYKSTSNEEIIAEKFPKQLERTENKKDILFIDPYFTIQTGHFVKTSIAIKTPFNEKIKIGEEFEYFLKIWDNYKSIKIPYPLYCKRHSIQKPDYNFRWKNSVSNILKEYKEKKISYLYINKKEQVRDKHMDFAIYGILRSGTTVLSDLLTVKDKSLVLYEPDILFTSYKNEKQDADGHESIFKSLECFGIDVSEIKCWDKTRYPTFLQFFDATMIVALGLLEYVTDISGFIKELREKYELPVIISYHPLDNILLEKRTELGWLNHLRKSELKLVLQNSGLYIELEKQIDDTQTLIIAKPNKVKK</sequence>
<dbReference type="EMBL" id="MAYW01000017">
    <property type="protein sequence ID" value="ODS33879.1"/>
    <property type="molecule type" value="Genomic_DNA"/>
</dbReference>
<gene>
    <name evidence="1" type="ORF">SCARUB_00950</name>
</gene>
<dbReference type="InterPro" id="IPR029044">
    <property type="entry name" value="Nucleotide-diphossugar_trans"/>
</dbReference>
<organism evidence="1 2">
    <name type="scientific">Candidatus Scalindua rubra</name>
    <dbReference type="NCBI Taxonomy" id="1872076"/>
    <lineage>
        <taxon>Bacteria</taxon>
        <taxon>Pseudomonadati</taxon>
        <taxon>Planctomycetota</taxon>
        <taxon>Candidatus Brocadiia</taxon>
        <taxon>Candidatus Brocadiales</taxon>
        <taxon>Candidatus Scalinduaceae</taxon>
        <taxon>Candidatus Scalindua</taxon>
    </lineage>
</organism>
<comment type="caution">
    <text evidence="1">The sequence shown here is derived from an EMBL/GenBank/DDBJ whole genome shotgun (WGS) entry which is preliminary data.</text>
</comment>
<name>A0A1E3XE51_9BACT</name>
<evidence type="ECO:0000313" key="2">
    <source>
        <dbReference type="Proteomes" id="UP000094056"/>
    </source>
</evidence>
<proteinExistence type="predicted"/>
<protein>
    <submittedName>
        <fullName evidence="1">Uncharacterized protein</fullName>
    </submittedName>
</protein>
<accession>A0A1E3XE51</accession>
<reference evidence="1 2" key="1">
    <citation type="submission" date="2016-07" db="EMBL/GenBank/DDBJ databases">
        <title>Draft genome of Scalindua rubra, obtained from a brine-seawater interface in the Red Sea, sheds light on salt adaptation in anammox bacteria.</title>
        <authorList>
            <person name="Speth D.R."/>
            <person name="Lagkouvardos I."/>
            <person name="Wang Y."/>
            <person name="Qian P.-Y."/>
            <person name="Dutilh B.E."/>
            <person name="Jetten M.S."/>
        </authorList>
    </citation>
    <scope>NUCLEOTIDE SEQUENCE [LARGE SCALE GENOMIC DNA]</scope>
    <source>
        <strain evidence="1">BSI-1</strain>
    </source>
</reference>
<dbReference type="Gene3D" id="3.90.550.10">
    <property type="entry name" value="Spore Coat Polysaccharide Biosynthesis Protein SpsA, Chain A"/>
    <property type="match status" value="1"/>
</dbReference>
<evidence type="ECO:0000313" key="1">
    <source>
        <dbReference type="EMBL" id="ODS33879.1"/>
    </source>
</evidence>
<dbReference type="AlphaFoldDB" id="A0A1E3XE51"/>